<gene>
    <name evidence="1" type="ORF">GGQ99_003349</name>
</gene>
<dbReference type="InterPro" id="IPR019239">
    <property type="entry name" value="VapB_antitoxin"/>
</dbReference>
<protein>
    <submittedName>
        <fullName evidence="1">Arc/MetJ family transcription regulator</fullName>
    </submittedName>
</protein>
<dbReference type="EMBL" id="JACHOT010000004">
    <property type="protein sequence ID" value="MBB4651582.1"/>
    <property type="molecule type" value="Genomic_DNA"/>
</dbReference>
<comment type="caution">
    <text evidence="1">The sequence shown here is derived from an EMBL/GenBank/DDBJ whole genome shotgun (WGS) entry which is preliminary data.</text>
</comment>
<evidence type="ECO:0000313" key="2">
    <source>
        <dbReference type="Proteomes" id="UP000539538"/>
    </source>
</evidence>
<evidence type="ECO:0000313" key="1">
    <source>
        <dbReference type="EMBL" id="MBB4651582.1"/>
    </source>
</evidence>
<sequence length="76" mass="8526">MRTNIDIDDRLMKKAMKATGQSTKKATVEAALRQVVAISEQVAALEAMRGMGWDGDLDAMRNDWTPDTDWGLEDRK</sequence>
<accession>A0ABR6L480</accession>
<organism evidence="1 2">
    <name type="scientific">Aminobacter niigataensis</name>
    <dbReference type="NCBI Taxonomy" id="83265"/>
    <lineage>
        <taxon>Bacteria</taxon>
        <taxon>Pseudomonadati</taxon>
        <taxon>Pseudomonadota</taxon>
        <taxon>Alphaproteobacteria</taxon>
        <taxon>Hyphomicrobiales</taxon>
        <taxon>Phyllobacteriaceae</taxon>
        <taxon>Aminobacter</taxon>
    </lineage>
</organism>
<dbReference type="RefSeq" id="WP_108606202.1">
    <property type="nucleotide sequence ID" value="NZ_BAAAVZ010000010.1"/>
</dbReference>
<reference evidence="1 2" key="1">
    <citation type="submission" date="2020-08" db="EMBL/GenBank/DDBJ databases">
        <title>Genomic Encyclopedia of Type Strains, Phase IV (KMG-IV): sequencing the most valuable type-strain genomes for metagenomic binning, comparative biology and taxonomic classification.</title>
        <authorList>
            <person name="Goeker M."/>
        </authorList>
    </citation>
    <scope>NUCLEOTIDE SEQUENCE [LARGE SCALE GENOMIC DNA]</scope>
    <source>
        <strain evidence="1 2">DSM 7050</strain>
    </source>
</reference>
<keyword evidence="2" id="KW-1185">Reference proteome</keyword>
<name>A0ABR6L480_9HYPH</name>
<dbReference type="Proteomes" id="UP000539538">
    <property type="component" value="Unassembled WGS sequence"/>
</dbReference>
<proteinExistence type="predicted"/>
<dbReference type="Pfam" id="PF09957">
    <property type="entry name" value="VapB_antitoxin"/>
    <property type="match status" value="1"/>
</dbReference>